<dbReference type="RefSeq" id="WP_192144505.1">
    <property type="nucleotide sequence ID" value="NZ_JACYXZ010000005.1"/>
</dbReference>
<proteinExistence type="predicted"/>
<evidence type="ECO:0000256" key="1">
    <source>
        <dbReference type="ARBA" id="ARBA00022553"/>
    </source>
</evidence>
<keyword evidence="1" id="KW-0597">Phosphoprotein</keyword>
<dbReference type="SUPFAM" id="SSF49879">
    <property type="entry name" value="SMAD/FHA domain"/>
    <property type="match status" value="1"/>
</dbReference>
<gene>
    <name evidence="4" type="ORF">IE331_16250</name>
</gene>
<dbReference type="Gene3D" id="2.60.200.20">
    <property type="match status" value="1"/>
</dbReference>
<reference evidence="4" key="1">
    <citation type="submission" date="2020-09" db="EMBL/GenBank/DDBJ databases">
        <title>Nocardioides sp. strain MJB4 16S ribosomal RNA gene Genome sequencing and assembly.</title>
        <authorList>
            <person name="Kim I."/>
        </authorList>
    </citation>
    <scope>NUCLEOTIDE SEQUENCE</scope>
    <source>
        <strain evidence="4">MJB4</strain>
    </source>
</reference>
<feature type="domain" description="FHA" evidence="3">
    <location>
        <begin position="183"/>
        <end position="244"/>
    </location>
</feature>
<evidence type="ECO:0000256" key="2">
    <source>
        <dbReference type="SAM" id="MobiDB-lite"/>
    </source>
</evidence>
<dbReference type="Pfam" id="PF00498">
    <property type="entry name" value="FHA"/>
    <property type="match status" value="1"/>
</dbReference>
<name>A0A927K615_9ACTN</name>
<dbReference type="AlphaFoldDB" id="A0A927K615"/>
<feature type="region of interest" description="Disordered" evidence="2">
    <location>
        <begin position="140"/>
        <end position="159"/>
    </location>
</feature>
<sequence>MSTVTIAADLCFEVRAPGRDTVHGALTGSGNRLDLAVDDPGMFAGRGDAPAVRAIAAELARRGLSLRVHDGDNHLITLGAVRASWWQRRLTGSRHIRLGSLRGAWTSARSRSRSVDTPVLPDAELAPPATLFPVAPTFMRRPRRTPTTTHDPHHGGNPRLTLVPRDGVHVDHPEVFWLEKDLTTVGSGADCDIRLPGLAERHAEIRHDEDDDELVIHAIDADTKVHGQRIASHILRTGARLDVGEWTLTFTRAEYADHGRPYGGRIGGELGHQQSQPPRDAAR</sequence>
<dbReference type="Proteomes" id="UP000616839">
    <property type="component" value="Unassembled WGS sequence"/>
</dbReference>
<keyword evidence="5" id="KW-1185">Reference proteome</keyword>
<dbReference type="CDD" id="cd00060">
    <property type="entry name" value="FHA"/>
    <property type="match status" value="1"/>
</dbReference>
<dbReference type="InterPro" id="IPR000253">
    <property type="entry name" value="FHA_dom"/>
</dbReference>
<dbReference type="EMBL" id="JACYXZ010000005">
    <property type="protein sequence ID" value="MBD8871179.1"/>
    <property type="molecule type" value="Genomic_DNA"/>
</dbReference>
<evidence type="ECO:0000313" key="5">
    <source>
        <dbReference type="Proteomes" id="UP000616839"/>
    </source>
</evidence>
<organism evidence="4 5">
    <name type="scientific">Nocardioides donggukensis</name>
    <dbReference type="NCBI Taxonomy" id="2774019"/>
    <lineage>
        <taxon>Bacteria</taxon>
        <taxon>Bacillati</taxon>
        <taxon>Actinomycetota</taxon>
        <taxon>Actinomycetes</taxon>
        <taxon>Propionibacteriales</taxon>
        <taxon>Nocardioidaceae</taxon>
        <taxon>Nocardioides</taxon>
    </lineage>
</organism>
<feature type="region of interest" description="Disordered" evidence="2">
    <location>
        <begin position="262"/>
        <end position="283"/>
    </location>
</feature>
<protein>
    <submittedName>
        <fullName evidence="4">FHA domain-containing protein</fullName>
    </submittedName>
</protein>
<comment type="caution">
    <text evidence="4">The sequence shown here is derived from an EMBL/GenBank/DDBJ whole genome shotgun (WGS) entry which is preliminary data.</text>
</comment>
<evidence type="ECO:0000259" key="3">
    <source>
        <dbReference type="Pfam" id="PF00498"/>
    </source>
</evidence>
<accession>A0A927K615</accession>
<dbReference type="InterPro" id="IPR008984">
    <property type="entry name" value="SMAD_FHA_dom_sf"/>
</dbReference>
<evidence type="ECO:0000313" key="4">
    <source>
        <dbReference type="EMBL" id="MBD8871179.1"/>
    </source>
</evidence>